<dbReference type="EMBL" id="CAJPVI010000061">
    <property type="protein sequence ID" value="CAG2159555.1"/>
    <property type="molecule type" value="Genomic_DNA"/>
</dbReference>
<feature type="region of interest" description="Disordered" evidence="1">
    <location>
        <begin position="162"/>
        <end position="182"/>
    </location>
</feature>
<dbReference type="Proteomes" id="UP000672657">
    <property type="component" value="Unassembled WGS sequence"/>
</dbReference>
<reference evidence="2 3" key="1">
    <citation type="submission" date="2021-03" db="EMBL/GenBank/DDBJ databases">
        <authorList>
            <person name="Peeters C."/>
        </authorList>
    </citation>
    <scope>NUCLEOTIDE SEQUENCE [LARGE SCALE GENOMIC DNA]</scope>
    <source>
        <strain evidence="2 3">LMG 26411</strain>
    </source>
</reference>
<protein>
    <submittedName>
        <fullName evidence="2">Uncharacterized protein</fullName>
    </submittedName>
</protein>
<organism evidence="2 3">
    <name type="scientific">Cupriavidus numazuensis</name>
    <dbReference type="NCBI Taxonomy" id="221992"/>
    <lineage>
        <taxon>Bacteria</taxon>
        <taxon>Pseudomonadati</taxon>
        <taxon>Pseudomonadota</taxon>
        <taxon>Betaproteobacteria</taxon>
        <taxon>Burkholderiales</taxon>
        <taxon>Burkholderiaceae</taxon>
        <taxon>Cupriavidus</taxon>
    </lineage>
</organism>
<proteinExistence type="predicted"/>
<feature type="compositionally biased region" description="Basic and acidic residues" evidence="1">
    <location>
        <begin position="171"/>
        <end position="182"/>
    </location>
</feature>
<sequence length="234" mass="26180">MTTPINLTFEDIEKLYIRTWESMDEHFKAAFGVALNDRFAEVEEQFEDAFGVEVSGHLLVLQGISHMEDVEHYDEHGNVISDLTGTPIQMGIDAVQVFLGRVPASIYNEDILACIASCWMCLGTVQGTLQDDDVFSALHFLMSANYELGQAKTLLTWRDQGRSKASKAGQKRHEQKQAEKRKAADLYRTHFAGKELSAAQIANRMYNNMGVNYNPSSLTRLISTLKKAEKGPAT</sequence>
<keyword evidence="3" id="KW-1185">Reference proteome</keyword>
<comment type="caution">
    <text evidence="2">The sequence shown here is derived from an EMBL/GenBank/DDBJ whole genome shotgun (WGS) entry which is preliminary data.</text>
</comment>
<name>A0ABM8TTB1_9BURK</name>
<gene>
    <name evidence="2" type="ORF">LMG26411_06792</name>
</gene>
<accession>A0ABM8TTB1</accession>
<evidence type="ECO:0000313" key="2">
    <source>
        <dbReference type="EMBL" id="CAG2159555.1"/>
    </source>
</evidence>
<evidence type="ECO:0000256" key="1">
    <source>
        <dbReference type="SAM" id="MobiDB-lite"/>
    </source>
</evidence>
<evidence type="ECO:0000313" key="3">
    <source>
        <dbReference type="Proteomes" id="UP000672657"/>
    </source>
</evidence>